<name>A0AAV7LHD2_PLEWA</name>
<protein>
    <submittedName>
        <fullName evidence="2">Uncharacterized protein</fullName>
    </submittedName>
</protein>
<evidence type="ECO:0000313" key="2">
    <source>
        <dbReference type="EMBL" id="KAJ1090972.1"/>
    </source>
</evidence>
<keyword evidence="3" id="KW-1185">Reference proteome</keyword>
<proteinExistence type="predicted"/>
<dbReference type="EMBL" id="JANPWB010000015">
    <property type="protein sequence ID" value="KAJ1090972.1"/>
    <property type="molecule type" value="Genomic_DNA"/>
</dbReference>
<accession>A0AAV7LHD2</accession>
<dbReference type="AlphaFoldDB" id="A0AAV7LHD2"/>
<dbReference type="Proteomes" id="UP001066276">
    <property type="component" value="Chromosome 11"/>
</dbReference>
<feature type="region of interest" description="Disordered" evidence="1">
    <location>
        <begin position="62"/>
        <end position="136"/>
    </location>
</feature>
<feature type="region of interest" description="Disordered" evidence="1">
    <location>
        <begin position="1"/>
        <end position="45"/>
    </location>
</feature>
<organism evidence="2 3">
    <name type="scientific">Pleurodeles waltl</name>
    <name type="common">Iberian ribbed newt</name>
    <dbReference type="NCBI Taxonomy" id="8319"/>
    <lineage>
        <taxon>Eukaryota</taxon>
        <taxon>Metazoa</taxon>
        <taxon>Chordata</taxon>
        <taxon>Craniata</taxon>
        <taxon>Vertebrata</taxon>
        <taxon>Euteleostomi</taxon>
        <taxon>Amphibia</taxon>
        <taxon>Batrachia</taxon>
        <taxon>Caudata</taxon>
        <taxon>Salamandroidea</taxon>
        <taxon>Salamandridae</taxon>
        <taxon>Pleurodelinae</taxon>
        <taxon>Pleurodeles</taxon>
    </lineage>
</organism>
<evidence type="ECO:0000256" key="1">
    <source>
        <dbReference type="SAM" id="MobiDB-lite"/>
    </source>
</evidence>
<feature type="compositionally biased region" description="Basic and acidic residues" evidence="1">
    <location>
        <begin position="101"/>
        <end position="119"/>
    </location>
</feature>
<evidence type="ECO:0000313" key="3">
    <source>
        <dbReference type="Proteomes" id="UP001066276"/>
    </source>
</evidence>
<feature type="compositionally biased region" description="Polar residues" evidence="1">
    <location>
        <begin position="122"/>
        <end position="136"/>
    </location>
</feature>
<reference evidence="2" key="1">
    <citation type="journal article" date="2022" name="bioRxiv">
        <title>Sequencing and chromosome-scale assembly of the giantPleurodeles waltlgenome.</title>
        <authorList>
            <person name="Brown T."/>
            <person name="Elewa A."/>
            <person name="Iarovenko S."/>
            <person name="Subramanian E."/>
            <person name="Araus A.J."/>
            <person name="Petzold A."/>
            <person name="Susuki M."/>
            <person name="Suzuki K.-i.T."/>
            <person name="Hayashi T."/>
            <person name="Toyoda A."/>
            <person name="Oliveira C."/>
            <person name="Osipova E."/>
            <person name="Leigh N.D."/>
            <person name="Simon A."/>
            <person name="Yun M.H."/>
        </authorList>
    </citation>
    <scope>NUCLEOTIDE SEQUENCE</scope>
    <source>
        <strain evidence="2">20211129_DDA</strain>
        <tissue evidence="2">Liver</tissue>
    </source>
</reference>
<comment type="caution">
    <text evidence="2">The sequence shown here is derived from an EMBL/GenBank/DDBJ whole genome shotgun (WGS) entry which is preliminary data.</text>
</comment>
<sequence>MANALTLDRKRGSTLVVDAQTNNSERKERRKVRESEKDGVGEPAESIMEIWELELEARQNCEFQRDKKPSEQNSKLQGPEQMEETRDIQELWPSEGTGIQRESEQTADRLGSQKERDAEVSSGPTQKASHGHRQQSNFELLHVLKWWQK</sequence>
<gene>
    <name evidence="2" type="ORF">NDU88_004100</name>
</gene>
<feature type="compositionally biased region" description="Basic and acidic residues" evidence="1">
    <location>
        <begin position="24"/>
        <end position="40"/>
    </location>
</feature>